<dbReference type="Pfam" id="PF00496">
    <property type="entry name" value="SBP_bac_5"/>
    <property type="match status" value="1"/>
</dbReference>
<dbReference type="InterPro" id="IPR030678">
    <property type="entry name" value="Peptide/Ni-bd"/>
</dbReference>
<dbReference type="InterPro" id="IPR023765">
    <property type="entry name" value="SBP_5_CS"/>
</dbReference>
<dbReference type="PANTHER" id="PTHR30290:SF10">
    <property type="entry name" value="PERIPLASMIC OLIGOPEPTIDE-BINDING PROTEIN-RELATED"/>
    <property type="match status" value="1"/>
</dbReference>
<keyword evidence="3" id="KW-0813">Transport</keyword>
<dbReference type="SUPFAM" id="SSF53850">
    <property type="entry name" value="Periplasmic binding protein-like II"/>
    <property type="match status" value="1"/>
</dbReference>
<dbReference type="Gene3D" id="3.40.190.10">
    <property type="entry name" value="Periplasmic binding protein-like II"/>
    <property type="match status" value="1"/>
</dbReference>
<reference evidence="8 9" key="1">
    <citation type="submission" date="2018-08" db="EMBL/GenBank/DDBJ databases">
        <title>Survival mechanisms of Campylobacter hepaticus identified by genomic analysis and comparative transcriptomic analysis of in vivo and in vitro derived bacteria.</title>
        <authorList>
            <person name="Van T.T.H."/>
            <person name="Moore R.J."/>
        </authorList>
    </citation>
    <scope>NUCLEOTIDE SEQUENCE [LARGE SCALE GENOMIC DNA]</scope>
    <source>
        <strain evidence="7 9">54L</strain>
        <strain evidence="6 8">HV10</strain>
    </source>
</reference>
<protein>
    <submittedName>
        <fullName evidence="7">Oligopeptide ABC transporter substrate-binding protein OppA</fullName>
    </submittedName>
</protein>
<evidence type="ECO:0000256" key="4">
    <source>
        <dbReference type="ARBA" id="ARBA00022729"/>
    </source>
</evidence>
<dbReference type="InterPro" id="IPR039424">
    <property type="entry name" value="SBP_5"/>
</dbReference>
<evidence type="ECO:0000313" key="6">
    <source>
        <dbReference type="EMBL" id="AXP08166.1"/>
    </source>
</evidence>
<name>A0A424YYJ8_9BACT</name>
<keyword evidence="4" id="KW-0732">Signal</keyword>
<dbReference type="RefSeq" id="WP_066778117.1">
    <property type="nucleotide sequence ID" value="NZ_CBCSFE010000020.1"/>
</dbReference>
<comment type="similarity">
    <text evidence="2">Belongs to the bacterial solute-binding protein 5 family.</text>
</comment>
<dbReference type="FunFam" id="3.10.105.10:FF:000001">
    <property type="entry name" value="Oligopeptide ABC transporter, oligopeptide-binding protein"/>
    <property type="match status" value="1"/>
</dbReference>
<keyword evidence="8" id="KW-1185">Reference proteome</keyword>
<evidence type="ECO:0000256" key="2">
    <source>
        <dbReference type="ARBA" id="ARBA00005695"/>
    </source>
</evidence>
<accession>A0A424YYJ8</accession>
<dbReference type="GO" id="GO:0015833">
    <property type="term" value="P:peptide transport"/>
    <property type="evidence" value="ECO:0007669"/>
    <property type="project" value="TreeGrafter"/>
</dbReference>
<evidence type="ECO:0000256" key="3">
    <source>
        <dbReference type="ARBA" id="ARBA00022448"/>
    </source>
</evidence>
<dbReference type="CDD" id="cd08504">
    <property type="entry name" value="PBP2_OppA"/>
    <property type="match status" value="1"/>
</dbReference>
<evidence type="ECO:0000256" key="1">
    <source>
        <dbReference type="ARBA" id="ARBA00004196"/>
    </source>
</evidence>
<feature type="domain" description="Solute-binding protein family 5" evidence="5">
    <location>
        <begin position="71"/>
        <end position="455"/>
    </location>
</feature>
<dbReference type="GO" id="GO:0030288">
    <property type="term" value="C:outer membrane-bounded periplasmic space"/>
    <property type="evidence" value="ECO:0007669"/>
    <property type="project" value="TreeGrafter"/>
</dbReference>
<dbReference type="AlphaFoldDB" id="A0A424YYJ8"/>
<dbReference type="SMR" id="A0A424YYJ8"/>
<dbReference type="GO" id="GO:0043190">
    <property type="term" value="C:ATP-binding cassette (ABC) transporter complex"/>
    <property type="evidence" value="ECO:0007669"/>
    <property type="project" value="InterPro"/>
</dbReference>
<dbReference type="Proteomes" id="UP000093205">
    <property type="component" value="Chromosome"/>
</dbReference>
<dbReference type="EMBL" id="CP031611">
    <property type="protein sequence ID" value="AXP08166.1"/>
    <property type="molecule type" value="Genomic_DNA"/>
</dbReference>
<dbReference type="Proteomes" id="UP000286095">
    <property type="component" value="Unassembled WGS sequence"/>
</dbReference>
<dbReference type="GO" id="GO:1904680">
    <property type="term" value="F:peptide transmembrane transporter activity"/>
    <property type="evidence" value="ECO:0007669"/>
    <property type="project" value="TreeGrafter"/>
</dbReference>
<dbReference type="KEGG" id="chw:A2J15_000065"/>
<gene>
    <name evidence="6" type="ORF">A2J15_000065</name>
    <name evidence="7" type="ORF">DZD40_07390</name>
</gene>
<dbReference type="Gene3D" id="3.90.76.10">
    <property type="entry name" value="Dipeptide-binding Protein, Domain 1"/>
    <property type="match status" value="1"/>
</dbReference>
<evidence type="ECO:0000313" key="8">
    <source>
        <dbReference type="Proteomes" id="UP000093205"/>
    </source>
</evidence>
<dbReference type="PANTHER" id="PTHR30290">
    <property type="entry name" value="PERIPLASMIC BINDING COMPONENT OF ABC TRANSPORTER"/>
    <property type="match status" value="1"/>
</dbReference>
<sequence length="534" mass="61015">MIKKVIYIILLFASVLFAFTIEEKLAKEQNFIYNAGAAPQSLDPAKVEGVPEGVFARSLFETLVISDENDKLIPGVALTWNHSDDYKTWTFNLRKDAKWSNGDNVTAKDFVFAWRRLVDPKTASPYASFLTYMKLLNASAILNGQMSPEALGVEAKDDYTLVLHLEDSVPFADLLTEFYVLSPVPQKLVEKLGDAWSEPKNIVGNGAFKLDSLVLNEEAKLSKNPYYWDVKKVLLDKLTLLQIQNSSVAYTRYRSGKLDVGEFPLELLDSVHKDYAQELNIGPVLCTYFYEFNVKNPPFDNIKVRQALSMALDRNIITDKILRQGQIPAFVFSPPAINAAEFISLPQWSKWDDNKRHKEAIKLLNEAGYNKDNPLNFTLLYNTNEDHKKLAIAASSIWKQNLGSIINIKLQNQEWKTFLSTRHLGQHQMARAGWCSDYDEASSFLNTFLSDSSNNTSGFKNVQYDKAIKQAYKAKTEEQRARFYAQAEEILDQEVPLIPVYFYTKSQLVKPYVKGFKIKPSQNYYFKDVYILEH</sequence>
<dbReference type="Gene3D" id="3.10.105.10">
    <property type="entry name" value="Dipeptide-binding Protein, Domain 3"/>
    <property type="match status" value="1"/>
</dbReference>
<organism evidence="7 9">
    <name type="scientific">Campylobacter hepaticus</name>
    <dbReference type="NCBI Taxonomy" id="1813019"/>
    <lineage>
        <taxon>Bacteria</taxon>
        <taxon>Pseudomonadati</taxon>
        <taxon>Campylobacterota</taxon>
        <taxon>Epsilonproteobacteria</taxon>
        <taxon>Campylobacterales</taxon>
        <taxon>Campylobacteraceae</taxon>
        <taxon>Campylobacter</taxon>
    </lineage>
</organism>
<dbReference type="InterPro" id="IPR000914">
    <property type="entry name" value="SBP_5_dom"/>
</dbReference>
<dbReference type="EMBL" id="QURW01000029">
    <property type="protein sequence ID" value="RQD85939.1"/>
    <property type="molecule type" value="Genomic_DNA"/>
</dbReference>
<dbReference type="FunFam" id="3.90.76.10:FF:000001">
    <property type="entry name" value="Oligopeptide ABC transporter substrate-binding protein"/>
    <property type="match status" value="1"/>
</dbReference>
<dbReference type="PROSITE" id="PS01040">
    <property type="entry name" value="SBP_BACTERIAL_5"/>
    <property type="match status" value="1"/>
</dbReference>
<evidence type="ECO:0000259" key="5">
    <source>
        <dbReference type="Pfam" id="PF00496"/>
    </source>
</evidence>
<dbReference type="STRING" id="1813019.A2J15_07445"/>
<dbReference type="OrthoDB" id="5469165at2"/>
<dbReference type="PIRSF" id="PIRSF002741">
    <property type="entry name" value="MppA"/>
    <property type="match status" value="1"/>
</dbReference>
<dbReference type="GeneID" id="44003895"/>
<evidence type="ECO:0000313" key="9">
    <source>
        <dbReference type="Proteomes" id="UP000286095"/>
    </source>
</evidence>
<comment type="subcellular location">
    <subcellularLocation>
        <location evidence="1">Cell envelope</location>
    </subcellularLocation>
</comment>
<proteinExistence type="inferred from homology"/>
<evidence type="ECO:0000313" key="7">
    <source>
        <dbReference type="EMBL" id="RQD85939.1"/>
    </source>
</evidence>